<keyword evidence="1" id="KW-0808">Transferase</keyword>
<dbReference type="AlphaFoldDB" id="A0A699V3P0"/>
<proteinExistence type="predicted"/>
<dbReference type="EMBL" id="BKCJ011393598">
    <property type="protein sequence ID" value="GFD29330.1"/>
    <property type="molecule type" value="Genomic_DNA"/>
</dbReference>
<protein>
    <submittedName>
        <fullName evidence="1">Reverse transcriptase domain-containing protein</fullName>
    </submittedName>
</protein>
<feature type="non-terminal residue" evidence="1">
    <location>
        <position position="178"/>
    </location>
</feature>
<feature type="non-terminal residue" evidence="1">
    <location>
        <position position="1"/>
    </location>
</feature>
<keyword evidence="1" id="KW-0695">RNA-directed DNA polymerase</keyword>
<sequence>PQVVTTTEFTNYMKANDVILKNMQTNMTSLTNSNLELKNMFGQFMKMNTASSSGSKTLPSNTITNLKEDLKGITTRSGIAYQGPTIPTTTSPPKVVERETEVTKDMVPPSNNGSTKDVQPLVSKLKPKYHILSPLLLPLLSPLKLPLVLRSLTRNRQFHIRLDFMTKSSAIRLMTKRR</sequence>
<dbReference type="GO" id="GO:0003964">
    <property type="term" value="F:RNA-directed DNA polymerase activity"/>
    <property type="evidence" value="ECO:0007669"/>
    <property type="project" value="UniProtKB-KW"/>
</dbReference>
<gene>
    <name evidence="1" type="ORF">Tci_901299</name>
</gene>
<name>A0A699V3P0_TANCI</name>
<organism evidence="1">
    <name type="scientific">Tanacetum cinerariifolium</name>
    <name type="common">Dalmatian daisy</name>
    <name type="synonym">Chrysanthemum cinerariifolium</name>
    <dbReference type="NCBI Taxonomy" id="118510"/>
    <lineage>
        <taxon>Eukaryota</taxon>
        <taxon>Viridiplantae</taxon>
        <taxon>Streptophyta</taxon>
        <taxon>Embryophyta</taxon>
        <taxon>Tracheophyta</taxon>
        <taxon>Spermatophyta</taxon>
        <taxon>Magnoliopsida</taxon>
        <taxon>eudicotyledons</taxon>
        <taxon>Gunneridae</taxon>
        <taxon>Pentapetalae</taxon>
        <taxon>asterids</taxon>
        <taxon>campanulids</taxon>
        <taxon>Asterales</taxon>
        <taxon>Asteraceae</taxon>
        <taxon>Asteroideae</taxon>
        <taxon>Anthemideae</taxon>
        <taxon>Anthemidinae</taxon>
        <taxon>Tanacetum</taxon>
    </lineage>
</organism>
<accession>A0A699V3P0</accession>
<keyword evidence="1" id="KW-0548">Nucleotidyltransferase</keyword>
<reference evidence="1" key="1">
    <citation type="journal article" date="2019" name="Sci. Rep.">
        <title>Draft genome of Tanacetum cinerariifolium, the natural source of mosquito coil.</title>
        <authorList>
            <person name="Yamashiro T."/>
            <person name="Shiraishi A."/>
            <person name="Satake H."/>
            <person name="Nakayama K."/>
        </authorList>
    </citation>
    <scope>NUCLEOTIDE SEQUENCE</scope>
</reference>
<evidence type="ECO:0000313" key="1">
    <source>
        <dbReference type="EMBL" id="GFD29330.1"/>
    </source>
</evidence>
<comment type="caution">
    <text evidence="1">The sequence shown here is derived from an EMBL/GenBank/DDBJ whole genome shotgun (WGS) entry which is preliminary data.</text>
</comment>